<dbReference type="OrthoDB" id="5978526at2759"/>
<protein>
    <recommendedName>
        <fullName evidence="14">THAP-type domain-containing protein</fullName>
    </recommendedName>
</protein>
<dbReference type="PANTHER" id="PTHR46600">
    <property type="entry name" value="THAP DOMAIN-CONTAINING"/>
    <property type="match status" value="1"/>
</dbReference>
<keyword evidence="8 12" id="KW-0238">DNA-binding</keyword>
<evidence type="ECO:0000313" key="15">
    <source>
        <dbReference type="EMBL" id="CAH1969744.1"/>
    </source>
</evidence>
<dbReference type="GO" id="GO:0043565">
    <property type="term" value="F:sequence-specific DNA binding"/>
    <property type="evidence" value="ECO:0007669"/>
    <property type="project" value="InterPro"/>
</dbReference>
<keyword evidence="10" id="KW-0539">Nucleus</keyword>
<evidence type="ECO:0000256" key="8">
    <source>
        <dbReference type="ARBA" id="ARBA00023125"/>
    </source>
</evidence>
<dbReference type="Pfam" id="PF05485">
    <property type="entry name" value="THAP"/>
    <property type="match status" value="1"/>
</dbReference>
<dbReference type="PANTHER" id="PTHR46600:SF1">
    <property type="entry name" value="THAP DOMAIN-CONTAINING PROTEIN 1"/>
    <property type="match status" value="1"/>
</dbReference>
<keyword evidence="16" id="KW-1185">Reference proteome</keyword>
<dbReference type="SMART" id="SM00692">
    <property type="entry name" value="DM3"/>
    <property type="match status" value="1"/>
</dbReference>
<dbReference type="InterPro" id="IPR006612">
    <property type="entry name" value="THAP_Znf"/>
</dbReference>
<organism evidence="15 16">
    <name type="scientific">Acanthoscelides obtectus</name>
    <name type="common">Bean weevil</name>
    <name type="synonym">Bruchus obtectus</name>
    <dbReference type="NCBI Taxonomy" id="200917"/>
    <lineage>
        <taxon>Eukaryota</taxon>
        <taxon>Metazoa</taxon>
        <taxon>Ecdysozoa</taxon>
        <taxon>Arthropoda</taxon>
        <taxon>Hexapoda</taxon>
        <taxon>Insecta</taxon>
        <taxon>Pterygota</taxon>
        <taxon>Neoptera</taxon>
        <taxon>Endopterygota</taxon>
        <taxon>Coleoptera</taxon>
        <taxon>Polyphaga</taxon>
        <taxon>Cucujiformia</taxon>
        <taxon>Chrysomeloidea</taxon>
        <taxon>Chrysomelidae</taxon>
        <taxon>Bruchinae</taxon>
        <taxon>Bruchini</taxon>
        <taxon>Acanthoscelides</taxon>
    </lineage>
</organism>
<gene>
    <name evidence="15" type="ORF">ACAOBT_LOCUS8521</name>
</gene>
<keyword evidence="6" id="KW-0805">Transcription regulation</keyword>
<proteinExistence type="inferred from homology"/>
<sequence>MVQQCYLCKIYKHQAGAESLKFHSLPKNPERRKRWLSALGFEENHQFPKRVELCSKHFGENAFVYGSEGQKTLKRDAIPLISHSLFDPAVSTSSESSVSPEKQEDSDCIYISAISITCEGTPAKKRLFMDEEMYNFPGSSNEEQYVHTSSTLSASESDSAAKTAGVQEHMLVKKKRKRLLYPAHSIEFT</sequence>
<evidence type="ECO:0000256" key="6">
    <source>
        <dbReference type="ARBA" id="ARBA00023015"/>
    </source>
</evidence>
<comment type="caution">
    <text evidence="15">The sequence shown here is derived from an EMBL/GenBank/DDBJ whole genome shotgun (WGS) entry which is preliminary data.</text>
</comment>
<keyword evidence="11" id="KW-0131">Cell cycle</keyword>
<reference evidence="15" key="1">
    <citation type="submission" date="2022-03" db="EMBL/GenBank/DDBJ databases">
        <authorList>
            <person name="Sayadi A."/>
        </authorList>
    </citation>
    <scope>NUCLEOTIDE SEQUENCE</scope>
</reference>
<evidence type="ECO:0000256" key="13">
    <source>
        <dbReference type="SAM" id="MobiDB-lite"/>
    </source>
</evidence>
<evidence type="ECO:0000256" key="4">
    <source>
        <dbReference type="ARBA" id="ARBA00022771"/>
    </source>
</evidence>
<keyword evidence="4 12" id="KW-0863">Zinc-finger</keyword>
<dbReference type="AlphaFoldDB" id="A0A9P0K851"/>
<evidence type="ECO:0000256" key="7">
    <source>
        <dbReference type="ARBA" id="ARBA00023054"/>
    </source>
</evidence>
<evidence type="ECO:0000313" key="16">
    <source>
        <dbReference type="Proteomes" id="UP001152888"/>
    </source>
</evidence>
<dbReference type="Gene3D" id="6.20.210.20">
    <property type="entry name" value="THAP domain"/>
    <property type="match status" value="1"/>
</dbReference>
<comment type="similarity">
    <text evidence="2">Belongs to the THAP1 family.</text>
</comment>
<evidence type="ECO:0000256" key="9">
    <source>
        <dbReference type="ARBA" id="ARBA00023163"/>
    </source>
</evidence>
<evidence type="ECO:0000256" key="10">
    <source>
        <dbReference type="ARBA" id="ARBA00023242"/>
    </source>
</evidence>
<keyword evidence="3" id="KW-0479">Metal-binding</keyword>
<dbReference type="GO" id="GO:0005654">
    <property type="term" value="C:nucleoplasm"/>
    <property type="evidence" value="ECO:0007669"/>
    <property type="project" value="UniProtKB-SubCell"/>
</dbReference>
<dbReference type="GO" id="GO:0008270">
    <property type="term" value="F:zinc ion binding"/>
    <property type="evidence" value="ECO:0007669"/>
    <property type="project" value="UniProtKB-KW"/>
</dbReference>
<keyword evidence="5" id="KW-0862">Zinc</keyword>
<feature type="compositionally biased region" description="Polar residues" evidence="13">
    <location>
        <begin position="139"/>
        <end position="148"/>
    </location>
</feature>
<dbReference type="InterPro" id="IPR038441">
    <property type="entry name" value="THAP_Znf_sf"/>
</dbReference>
<evidence type="ECO:0000256" key="12">
    <source>
        <dbReference type="PROSITE-ProRule" id="PRU00309"/>
    </source>
</evidence>
<keyword evidence="9" id="KW-0804">Transcription</keyword>
<dbReference type="PROSITE" id="PS50950">
    <property type="entry name" value="ZF_THAP"/>
    <property type="match status" value="1"/>
</dbReference>
<evidence type="ECO:0000259" key="14">
    <source>
        <dbReference type="PROSITE" id="PS50950"/>
    </source>
</evidence>
<name>A0A9P0K851_ACAOB</name>
<dbReference type="Proteomes" id="UP001152888">
    <property type="component" value="Unassembled WGS sequence"/>
</dbReference>
<dbReference type="InterPro" id="IPR026516">
    <property type="entry name" value="THAP1/10"/>
</dbReference>
<evidence type="ECO:0000256" key="1">
    <source>
        <dbReference type="ARBA" id="ARBA00004642"/>
    </source>
</evidence>
<evidence type="ECO:0000256" key="2">
    <source>
        <dbReference type="ARBA" id="ARBA00006177"/>
    </source>
</evidence>
<feature type="domain" description="THAP-type" evidence="14">
    <location>
        <begin position="1"/>
        <end position="82"/>
    </location>
</feature>
<evidence type="ECO:0000256" key="11">
    <source>
        <dbReference type="ARBA" id="ARBA00023306"/>
    </source>
</evidence>
<comment type="subcellular location">
    <subcellularLocation>
        <location evidence="1">Nucleus</location>
        <location evidence="1">Nucleoplasm</location>
    </subcellularLocation>
</comment>
<dbReference type="SMART" id="SM00980">
    <property type="entry name" value="THAP"/>
    <property type="match status" value="1"/>
</dbReference>
<keyword evidence="7" id="KW-0175">Coiled coil</keyword>
<dbReference type="EMBL" id="CAKOFQ010006766">
    <property type="protein sequence ID" value="CAH1969744.1"/>
    <property type="molecule type" value="Genomic_DNA"/>
</dbReference>
<evidence type="ECO:0000256" key="3">
    <source>
        <dbReference type="ARBA" id="ARBA00022723"/>
    </source>
</evidence>
<accession>A0A9P0K851</accession>
<feature type="compositionally biased region" description="Low complexity" evidence="13">
    <location>
        <begin position="149"/>
        <end position="159"/>
    </location>
</feature>
<feature type="region of interest" description="Disordered" evidence="13">
    <location>
        <begin position="139"/>
        <end position="159"/>
    </location>
</feature>
<evidence type="ECO:0000256" key="5">
    <source>
        <dbReference type="ARBA" id="ARBA00022833"/>
    </source>
</evidence>
<dbReference type="SUPFAM" id="SSF57716">
    <property type="entry name" value="Glucocorticoid receptor-like (DNA-binding domain)"/>
    <property type="match status" value="1"/>
</dbReference>